<dbReference type="EMBL" id="JAECZA010000204">
    <property type="protein sequence ID" value="MBH8575746.1"/>
    <property type="molecule type" value="Genomic_DNA"/>
</dbReference>
<sequence length="67" mass="7511">MKTLAQLITNTQSLIEEIIQHPDYQKLLENDYTPDVTIGDAKTALINLAWEVEPPAATIELELGNDF</sequence>
<dbReference type="Proteomes" id="UP000662314">
    <property type="component" value="Unassembled WGS sequence"/>
</dbReference>
<name>A0A8J7I4P9_9NOST</name>
<proteinExistence type="predicted"/>
<dbReference type="AlphaFoldDB" id="A0A8J7I4P9"/>
<keyword evidence="2" id="KW-1185">Reference proteome</keyword>
<protein>
    <submittedName>
        <fullName evidence="1">Uncharacterized protein</fullName>
    </submittedName>
</protein>
<comment type="caution">
    <text evidence="1">The sequence shown here is derived from an EMBL/GenBank/DDBJ whole genome shotgun (WGS) entry which is preliminary data.</text>
</comment>
<evidence type="ECO:0000313" key="2">
    <source>
        <dbReference type="Proteomes" id="UP000662314"/>
    </source>
</evidence>
<reference evidence="1 2" key="1">
    <citation type="journal article" date="2021" name="Int. J. Syst. Evol. Microbiol.">
        <title>Amazonocrinis nigriterrae gen. nov., sp. nov., Atlanticothrix silvestris gen. nov., sp. nov. and Dendronalium phyllosphericum gen. nov., sp. nov., nostocacean cyanobacteria from Brazilian environments.</title>
        <authorList>
            <person name="Alvarenga D.O."/>
            <person name="Andreote A.P.D."/>
            <person name="Branco L.H.Z."/>
            <person name="Delbaje E."/>
            <person name="Cruz R.B."/>
            <person name="Varani A.M."/>
            <person name="Fiore M.F."/>
        </authorList>
    </citation>
    <scope>NUCLEOTIDE SEQUENCE [LARGE SCALE GENOMIC DNA]</scope>
    <source>
        <strain evidence="1 2">CENA369</strain>
    </source>
</reference>
<dbReference type="RefSeq" id="WP_214434507.1">
    <property type="nucleotide sequence ID" value="NZ_CAWPUQ010000123.1"/>
</dbReference>
<evidence type="ECO:0000313" key="1">
    <source>
        <dbReference type="EMBL" id="MBH8575746.1"/>
    </source>
</evidence>
<gene>
    <name evidence="1" type="ORF">I8752_22615</name>
</gene>
<accession>A0A8J7I4P9</accession>
<organism evidence="1 2">
    <name type="scientific">Dendronalium phyllosphericum CENA369</name>
    <dbReference type="NCBI Taxonomy" id="1725256"/>
    <lineage>
        <taxon>Bacteria</taxon>
        <taxon>Bacillati</taxon>
        <taxon>Cyanobacteriota</taxon>
        <taxon>Cyanophyceae</taxon>
        <taxon>Nostocales</taxon>
        <taxon>Nostocaceae</taxon>
        <taxon>Dendronalium</taxon>
        <taxon>Dendronalium phyllosphericum</taxon>
    </lineage>
</organism>